<keyword evidence="7 9" id="KW-0675">Receptor</keyword>
<feature type="transmembrane region" description="Helical" evidence="10">
    <location>
        <begin position="107"/>
        <end position="125"/>
    </location>
</feature>
<keyword evidence="5 9" id="KW-0297">G-protein coupled receptor</keyword>
<keyword evidence="13" id="KW-1185">Reference proteome</keyword>
<evidence type="ECO:0000256" key="5">
    <source>
        <dbReference type="ARBA" id="ARBA00023040"/>
    </source>
</evidence>
<dbReference type="OMA" id="CIWAMAV"/>
<dbReference type="GO" id="GO:0004983">
    <property type="term" value="F:neuropeptide Y receptor activity"/>
    <property type="evidence" value="ECO:0007669"/>
    <property type="project" value="InterPro"/>
</dbReference>
<comment type="subcellular location">
    <subcellularLocation>
        <location evidence="1">Membrane</location>
        <topology evidence="1">Multi-pass membrane protein</topology>
    </subcellularLocation>
</comment>
<feature type="domain" description="G-protein coupled receptors family 1 profile" evidence="11">
    <location>
        <begin position="43"/>
        <end position="302"/>
    </location>
</feature>
<reference evidence="12" key="1">
    <citation type="submission" date="2022-11" db="UniProtKB">
        <authorList>
            <consortium name="EnsemblMetazoa"/>
        </authorList>
    </citation>
    <scope>IDENTIFICATION</scope>
</reference>
<dbReference type="InterPro" id="IPR000276">
    <property type="entry name" value="GPCR_Rhodpsn"/>
</dbReference>
<dbReference type="RefSeq" id="XP_038058689.1">
    <property type="nucleotide sequence ID" value="XM_038202761.1"/>
</dbReference>
<dbReference type="PANTHER" id="PTHR45698">
    <property type="entry name" value="TRACE AMINE-ASSOCIATED RECEPTOR 19N-RELATED"/>
    <property type="match status" value="1"/>
</dbReference>
<name>A0A914A586_PATMI</name>
<dbReference type="PROSITE" id="PS50262">
    <property type="entry name" value="G_PROTEIN_RECEP_F1_2"/>
    <property type="match status" value="1"/>
</dbReference>
<dbReference type="Pfam" id="PF00001">
    <property type="entry name" value="7tm_1"/>
    <property type="match status" value="1"/>
</dbReference>
<evidence type="ECO:0000256" key="4">
    <source>
        <dbReference type="ARBA" id="ARBA00022989"/>
    </source>
</evidence>
<feature type="transmembrane region" description="Helical" evidence="10">
    <location>
        <begin position="146"/>
        <end position="169"/>
    </location>
</feature>
<keyword evidence="8 9" id="KW-0807">Transducer</keyword>
<dbReference type="Proteomes" id="UP000887568">
    <property type="component" value="Unplaced"/>
</dbReference>
<keyword evidence="6 10" id="KW-0472">Membrane</keyword>
<evidence type="ECO:0000256" key="10">
    <source>
        <dbReference type="SAM" id="Phobius"/>
    </source>
</evidence>
<protein>
    <recommendedName>
        <fullName evidence="11">G-protein coupled receptors family 1 profile domain-containing protein</fullName>
    </recommendedName>
</protein>
<dbReference type="GO" id="GO:0016020">
    <property type="term" value="C:membrane"/>
    <property type="evidence" value="ECO:0007669"/>
    <property type="project" value="UniProtKB-SubCell"/>
</dbReference>
<feature type="transmembrane region" description="Helical" evidence="10">
    <location>
        <begin position="189"/>
        <end position="209"/>
    </location>
</feature>
<evidence type="ECO:0000313" key="13">
    <source>
        <dbReference type="Proteomes" id="UP000887568"/>
    </source>
</evidence>
<evidence type="ECO:0000256" key="3">
    <source>
        <dbReference type="ARBA" id="ARBA00022692"/>
    </source>
</evidence>
<keyword evidence="4 10" id="KW-1133">Transmembrane helix</keyword>
<feature type="transmembrane region" description="Helical" evidence="10">
    <location>
        <begin position="64"/>
        <end position="87"/>
    </location>
</feature>
<dbReference type="PANTHER" id="PTHR45698:SF1">
    <property type="entry name" value="TRACE AMINE-ASSOCIATED RECEPTOR 13C-LIKE"/>
    <property type="match status" value="1"/>
</dbReference>
<feature type="transmembrane region" description="Helical" evidence="10">
    <location>
        <begin position="246"/>
        <end position="270"/>
    </location>
</feature>
<organism evidence="12 13">
    <name type="scientific">Patiria miniata</name>
    <name type="common">Bat star</name>
    <name type="synonym">Asterina miniata</name>
    <dbReference type="NCBI Taxonomy" id="46514"/>
    <lineage>
        <taxon>Eukaryota</taxon>
        <taxon>Metazoa</taxon>
        <taxon>Echinodermata</taxon>
        <taxon>Eleutherozoa</taxon>
        <taxon>Asterozoa</taxon>
        <taxon>Asteroidea</taxon>
        <taxon>Valvatacea</taxon>
        <taxon>Valvatida</taxon>
        <taxon>Asterinidae</taxon>
        <taxon>Patiria</taxon>
    </lineage>
</organism>
<dbReference type="OrthoDB" id="10044919at2759"/>
<accession>A0A914A586</accession>
<sequence length="358" mass="40558">MITKGYGDSSPERDRDWSAEGSFEDQVWLRAVYGVIAVLGITGNALVMFTVARVPSLRSLTNMFIVSLAVCDLITSVFLIPLHLGFAISVPPGVAGDLLCRLLLSKFPLWTSFIASVLTLTCVTLERYSSIVHPFRYEALFTPRKAIGMIICIWAMAVLMNSYFFYIFYSDSGRCIIQWQSTAWRTFVGVANFSVIYIFPLSLMGFSYWRIMHNLHKSAMNMRQSTSSNGTENQLSRDLLTARKKVVKMLLTVVVTFAVCWAPNQFMFFAYMCGWNLDFSAWYYHASVLLAFCNSCMNPIIYGFKSKQYRGTLKKALGCRNKVGARANMLCSMTRFGGTAEIRGCPEDQRPKDYIRPR</sequence>
<feature type="transmembrane region" description="Helical" evidence="10">
    <location>
        <begin position="282"/>
        <end position="304"/>
    </location>
</feature>
<proteinExistence type="inferred from homology"/>
<dbReference type="PRINTS" id="PR01012">
    <property type="entry name" value="NRPEPTIDEYR"/>
</dbReference>
<dbReference type="InterPro" id="IPR017452">
    <property type="entry name" value="GPCR_Rhodpsn_7TM"/>
</dbReference>
<evidence type="ECO:0000256" key="9">
    <source>
        <dbReference type="RuleBase" id="RU000688"/>
    </source>
</evidence>
<evidence type="ECO:0000256" key="6">
    <source>
        <dbReference type="ARBA" id="ARBA00023136"/>
    </source>
</evidence>
<dbReference type="PROSITE" id="PS00237">
    <property type="entry name" value="G_PROTEIN_RECEP_F1_1"/>
    <property type="match status" value="1"/>
</dbReference>
<dbReference type="AlphaFoldDB" id="A0A914A586"/>
<dbReference type="GeneID" id="119729971"/>
<comment type="similarity">
    <text evidence="2 9">Belongs to the G-protein coupled receptor 1 family.</text>
</comment>
<dbReference type="SUPFAM" id="SSF81321">
    <property type="entry name" value="Family A G protein-coupled receptor-like"/>
    <property type="match status" value="1"/>
</dbReference>
<evidence type="ECO:0000256" key="1">
    <source>
        <dbReference type="ARBA" id="ARBA00004141"/>
    </source>
</evidence>
<keyword evidence="3 9" id="KW-0812">Transmembrane</keyword>
<evidence type="ECO:0000256" key="7">
    <source>
        <dbReference type="ARBA" id="ARBA00023170"/>
    </source>
</evidence>
<evidence type="ECO:0000313" key="12">
    <source>
        <dbReference type="EnsemblMetazoa" id="XP_038058689.1"/>
    </source>
</evidence>
<dbReference type="Gene3D" id="1.20.1070.10">
    <property type="entry name" value="Rhodopsin 7-helix transmembrane proteins"/>
    <property type="match status" value="1"/>
</dbReference>
<feature type="transmembrane region" description="Helical" evidence="10">
    <location>
        <begin position="31"/>
        <end position="52"/>
    </location>
</feature>
<dbReference type="PRINTS" id="PR00237">
    <property type="entry name" value="GPCRRHODOPSN"/>
</dbReference>
<evidence type="ECO:0000256" key="8">
    <source>
        <dbReference type="ARBA" id="ARBA00023224"/>
    </source>
</evidence>
<evidence type="ECO:0000259" key="11">
    <source>
        <dbReference type="PROSITE" id="PS50262"/>
    </source>
</evidence>
<dbReference type="CDD" id="cd00637">
    <property type="entry name" value="7tm_classA_rhodopsin-like"/>
    <property type="match status" value="1"/>
</dbReference>
<dbReference type="SMART" id="SM01381">
    <property type="entry name" value="7TM_GPCR_Srsx"/>
    <property type="match status" value="1"/>
</dbReference>
<evidence type="ECO:0000256" key="2">
    <source>
        <dbReference type="ARBA" id="ARBA00010663"/>
    </source>
</evidence>
<dbReference type="InterPro" id="IPR000611">
    <property type="entry name" value="NPY_rcpt"/>
</dbReference>
<dbReference type="EnsemblMetazoa" id="XM_038202761.1">
    <property type="protein sequence ID" value="XP_038058689.1"/>
    <property type="gene ID" value="LOC119729971"/>
</dbReference>